<accession>A0ABR8ZG00</accession>
<dbReference type="InterPro" id="IPR026341">
    <property type="entry name" value="T9SS_type_B"/>
</dbReference>
<evidence type="ECO:0000313" key="4">
    <source>
        <dbReference type="Proteomes" id="UP000637299"/>
    </source>
</evidence>
<gene>
    <name evidence="3" type="ORF">IC610_15010</name>
</gene>
<sequence>MKKFLLSIFTFICLVVNAQLDTDHWFAPMALRQNPNQLQSFLYLSTNESSPFSVQIFNNNTLFTTVQISKGNPAQVSIPTDFMSTNNPTKILTPNNMGIYVKGTKKFFANYRFSLPSHAEIITSKGLAGLGKKFYVAMAPITTPQTFVNSTIGVIATEDSTNVVLSGYNPNVVFSDGSSSPTKTFTLNKGESYIIEALSTTSPFNSNGLVGAKLEATKPVSLTNGNFNGIYTFGFVGNSDILMDQSVPTDRLGKDFVVVKGNGDAYSDMESVLLLATEDNTTYTINGISLGLTLNAGEYQLLSNFYTHQGNGHYNLSVSSSKNIYLYQFLAGAYGPAENATGGMNFIPPLSCFMPNKVDEIGFINQIGSNTYNAKLNIITQAGATVTVNNASIPTTNGPYLITGNPDWVTYSIPNISGNITVNSTKSVTAGIAAGSGAVGYGGYFAGFSSVPVIAKTGDCYVGNLLQVDNSYDSYQWFLNGVLIPGANTYSINPELYGSGNYTCSVTKNNCETKLTPVYTYTVCPPITNLTYNIGSCNSKLIIPAFTTSNQSVSPTLTTIVSSPSLGTATVNPLNGQITYTPNSGLTSDAIDVFAYYIEGTGTPADFEYFKITVNIDVLQINNAALSICSNASDATFDLTAAVVTSDAGTTSSYFSDAALTSPIAIPTTYTSASGIVYVKVTSSFGCSKTAQINLNVNPSPNINTSNFNADICDDDSDGTININFATVTPQIVTNSGSFITKYYLSQTDASAGNNNTLPVNWSYTANTTVFVRVESSNGCSPAFGKIDFKIIAKIHLLTPTYVLQICDTDNNGSETVDLNNYKNIFTLDPTTAVTFHSTLADAQTGMNTIPAVQIINGGTTGIFYLRFTNSTQCYQTGNLAIEVKMLPNINVANFNANICDDNLDGILNVNFNTVTSQIVANSANFTVRYYLSQTDANAGNNNTLPTNWTYTVNTIVYVRVDGSSTCPTAFGQINFTIGNKITLITNNLNTQVCDNDINGSETVNLNDYKNQFTTDPAVTLTFHSTLTNAQAGTNAIAAQQVVTNSGIYFIRFISNNACPNTATLRINLKSGRKSDTLRDQVVCSGEKATLNAGVGFTSYLWSNGATTQSITVGEGIYFVDLGFNGCIYRQQVKITTAPTPVITSIQVTASNATINVIGGTPPYQFSLNGIDYQSSNTFSGLTRGPHTVYVLSADGCQPVISEFLILNLVNAITPDGDGHNDILNYSDLRLKQNVTIEVIDRYGAPVYKSLDKNYIWDGKSGGRTLSTGTYWYILKWTEPDTKLPVSHSGWILIKNRN</sequence>
<dbReference type="InterPro" id="IPR035234">
    <property type="entry name" value="IgGFc-bd_N"/>
</dbReference>
<name>A0ABR8ZG00_9FLAO</name>
<organism evidence="3 4">
    <name type="scientific">Chryseobacterium caseinilyticum</name>
    <dbReference type="NCBI Taxonomy" id="2771428"/>
    <lineage>
        <taxon>Bacteria</taxon>
        <taxon>Pseudomonadati</taxon>
        <taxon>Bacteroidota</taxon>
        <taxon>Flavobacteriia</taxon>
        <taxon>Flavobacteriales</taxon>
        <taxon>Weeksellaceae</taxon>
        <taxon>Chryseobacterium group</taxon>
        <taxon>Chryseobacterium</taxon>
    </lineage>
</organism>
<feature type="domain" description="IgGFc-binding protein N-terminal" evidence="2">
    <location>
        <begin position="129"/>
        <end position="431"/>
    </location>
</feature>
<feature type="signal peptide" evidence="1">
    <location>
        <begin position="1"/>
        <end position="18"/>
    </location>
</feature>
<dbReference type="Proteomes" id="UP000637299">
    <property type="component" value="Unassembled WGS sequence"/>
</dbReference>
<dbReference type="Pfam" id="PF17517">
    <property type="entry name" value="IgGFc_binding"/>
    <property type="match status" value="1"/>
</dbReference>
<feature type="chain" id="PRO_5046541787" evidence="1">
    <location>
        <begin position="19"/>
        <end position="1298"/>
    </location>
</feature>
<keyword evidence="1" id="KW-0732">Signal</keyword>
<dbReference type="NCBIfam" id="TIGR04131">
    <property type="entry name" value="Bac_Flav_CTERM"/>
    <property type="match status" value="1"/>
</dbReference>
<comment type="caution">
    <text evidence="3">The sequence shown here is derived from an EMBL/GenBank/DDBJ whole genome shotgun (WGS) entry which is preliminary data.</text>
</comment>
<dbReference type="EMBL" id="JACYFS010000005">
    <property type="protein sequence ID" value="MBD8083728.1"/>
    <property type="molecule type" value="Genomic_DNA"/>
</dbReference>
<dbReference type="Pfam" id="PF13585">
    <property type="entry name" value="CHU_C"/>
    <property type="match status" value="1"/>
</dbReference>
<proteinExistence type="predicted"/>
<dbReference type="RefSeq" id="WP_191737587.1">
    <property type="nucleotide sequence ID" value="NZ_JACYFS010000005.1"/>
</dbReference>
<evidence type="ECO:0000313" key="3">
    <source>
        <dbReference type="EMBL" id="MBD8083728.1"/>
    </source>
</evidence>
<evidence type="ECO:0000259" key="2">
    <source>
        <dbReference type="Pfam" id="PF17517"/>
    </source>
</evidence>
<evidence type="ECO:0000256" key="1">
    <source>
        <dbReference type="SAM" id="SignalP"/>
    </source>
</evidence>
<protein>
    <submittedName>
        <fullName evidence="3">Gliding motility-associated C-terminal domain-containing protein</fullName>
    </submittedName>
</protein>
<keyword evidence="4" id="KW-1185">Reference proteome</keyword>
<reference evidence="3 4" key="1">
    <citation type="submission" date="2020-09" db="EMBL/GenBank/DDBJ databases">
        <title>Genome seq and assembly of Chryseobacterium sp.</title>
        <authorList>
            <person name="Chhetri G."/>
        </authorList>
    </citation>
    <scope>NUCLEOTIDE SEQUENCE [LARGE SCALE GENOMIC DNA]</scope>
    <source>
        <strain evidence="3 4">GCR10</strain>
    </source>
</reference>